<feature type="transmembrane region" description="Helical" evidence="1">
    <location>
        <begin position="14"/>
        <end position="32"/>
    </location>
</feature>
<keyword evidence="1" id="KW-1133">Transmembrane helix</keyword>
<gene>
    <name evidence="2" type="ordered locus">STH1843</name>
</gene>
<keyword evidence="1" id="KW-0472">Membrane</keyword>
<protein>
    <submittedName>
        <fullName evidence="2">Uncharacterized protein</fullName>
    </submittedName>
</protein>
<evidence type="ECO:0000256" key="1">
    <source>
        <dbReference type="SAM" id="Phobius"/>
    </source>
</evidence>
<dbReference type="AlphaFoldDB" id="Q67NB5"/>
<dbReference type="EMBL" id="AP006840">
    <property type="protein sequence ID" value="BAD40828.1"/>
    <property type="molecule type" value="Genomic_DNA"/>
</dbReference>
<name>Q67NB5_SYMTH</name>
<keyword evidence="1" id="KW-0812">Transmembrane</keyword>
<organism evidence="2 3">
    <name type="scientific">Symbiobacterium thermophilum (strain DSM 24528 / JCM 14929 / IAM 14863 / T)</name>
    <dbReference type="NCBI Taxonomy" id="292459"/>
    <lineage>
        <taxon>Bacteria</taxon>
        <taxon>Bacillati</taxon>
        <taxon>Bacillota</taxon>
        <taxon>Clostridia</taxon>
        <taxon>Eubacteriales</taxon>
        <taxon>Symbiobacteriaceae</taxon>
        <taxon>Symbiobacterium</taxon>
    </lineage>
</organism>
<dbReference type="HOGENOM" id="CLU_096497_0_0_9"/>
<evidence type="ECO:0000313" key="2">
    <source>
        <dbReference type="EMBL" id="BAD40828.1"/>
    </source>
</evidence>
<dbReference type="STRING" id="292459.STH1843"/>
<dbReference type="KEGG" id="sth:STH1843"/>
<dbReference type="eggNOG" id="COG1253">
    <property type="taxonomic scope" value="Bacteria"/>
</dbReference>
<dbReference type="Proteomes" id="UP000000417">
    <property type="component" value="Chromosome"/>
</dbReference>
<evidence type="ECO:0000313" key="3">
    <source>
        <dbReference type="Proteomes" id="UP000000417"/>
    </source>
</evidence>
<feature type="transmembrane region" description="Helical" evidence="1">
    <location>
        <begin position="39"/>
        <end position="58"/>
    </location>
</feature>
<sequence>MAKEPPPIPGWRRAVRVGLLSFLLAVVVNWSSNLALHRVHAIIAFVIVLLLIAVNIVFDILGTSVTAAELPPLNSMAAKKVPGAKQAIWLVRNADAVANFCNDVVGDVAGAVTGAAGATVAMKLARMMQGASWVEEALGLLIIGVISGLTVGGKAAGKSFAIENATTAVMAAGRIIYWAENITGRSFTGGRSGSNGRRRNS</sequence>
<accession>Q67NB5</accession>
<proteinExistence type="predicted"/>
<keyword evidence="3" id="KW-1185">Reference proteome</keyword>
<reference evidence="2 3" key="1">
    <citation type="journal article" date="2004" name="Nucleic Acids Res.">
        <title>Genome sequence of Symbiobacterium thermophilum, an uncultivable bacterium that depends on microbial commensalism.</title>
        <authorList>
            <person name="Ueda K."/>
            <person name="Yamashita A."/>
            <person name="Ishikawa J."/>
            <person name="Shimada M."/>
            <person name="Watsuji T."/>
            <person name="Morimura K."/>
            <person name="Ikeda H."/>
            <person name="Hattori M."/>
            <person name="Beppu T."/>
        </authorList>
    </citation>
    <scope>NUCLEOTIDE SEQUENCE [LARGE SCALE GENOMIC DNA]</scope>
    <source>
        <strain evidence="3">T / IAM 14863</strain>
    </source>
</reference>